<feature type="region of interest" description="Disordered" evidence="1">
    <location>
        <begin position="1"/>
        <end position="42"/>
    </location>
</feature>
<sequence length="202" mass="22673">MVDSCDKGSMQRRTKGSGSRQDYTDQSTKNPESKGSPESNFWPCTGQPQKIHYLPENIVQKLTELLQAWCHHHFPGEPIPAFNSPLGEEPLPKIRHKLPADTASGHSIGSCHQTGEISAWSSFSPYKEHVTSWTHIQLAIDQDHQILFHSAALQSLIPQSICTSKVVLSQVDTSPFPPKMDHISYNHMMLPNIMEWNGEAHK</sequence>
<dbReference type="Proteomes" id="UP000269221">
    <property type="component" value="Unassembled WGS sequence"/>
</dbReference>
<dbReference type="AlphaFoldDB" id="A0A3M0KL72"/>
<dbReference type="EMBL" id="QRBI01000105">
    <property type="protein sequence ID" value="RMC13998.1"/>
    <property type="molecule type" value="Genomic_DNA"/>
</dbReference>
<reference evidence="2 3" key="1">
    <citation type="submission" date="2018-07" db="EMBL/GenBank/DDBJ databases">
        <title>A high quality draft genome assembly of the barn swallow (H. rustica rustica).</title>
        <authorList>
            <person name="Formenti G."/>
            <person name="Chiara M."/>
            <person name="Poveda L."/>
            <person name="Francoijs K.-J."/>
            <person name="Bonisoli-Alquati A."/>
            <person name="Canova L."/>
            <person name="Gianfranceschi L."/>
            <person name="Horner D.S."/>
            <person name="Saino N."/>
        </authorList>
    </citation>
    <scope>NUCLEOTIDE SEQUENCE [LARGE SCALE GENOMIC DNA]</scope>
    <source>
        <strain evidence="2">Chelidonia</strain>
        <tissue evidence="2">Blood</tissue>
    </source>
</reference>
<keyword evidence="3" id="KW-1185">Reference proteome</keyword>
<comment type="caution">
    <text evidence="2">The sequence shown here is derived from an EMBL/GenBank/DDBJ whole genome shotgun (WGS) entry which is preliminary data.</text>
</comment>
<accession>A0A3M0KL72</accession>
<evidence type="ECO:0000313" key="3">
    <source>
        <dbReference type="Proteomes" id="UP000269221"/>
    </source>
</evidence>
<name>A0A3M0KL72_HIRRU</name>
<protein>
    <submittedName>
        <fullName evidence="2">Uncharacterized protein</fullName>
    </submittedName>
</protein>
<evidence type="ECO:0000256" key="1">
    <source>
        <dbReference type="SAM" id="MobiDB-lite"/>
    </source>
</evidence>
<evidence type="ECO:0000313" key="2">
    <source>
        <dbReference type="EMBL" id="RMC13998.1"/>
    </source>
</evidence>
<gene>
    <name evidence="2" type="ORF">DUI87_09082</name>
</gene>
<organism evidence="2 3">
    <name type="scientific">Hirundo rustica rustica</name>
    <dbReference type="NCBI Taxonomy" id="333673"/>
    <lineage>
        <taxon>Eukaryota</taxon>
        <taxon>Metazoa</taxon>
        <taxon>Chordata</taxon>
        <taxon>Craniata</taxon>
        <taxon>Vertebrata</taxon>
        <taxon>Euteleostomi</taxon>
        <taxon>Archelosauria</taxon>
        <taxon>Archosauria</taxon>
        <taxon>Dinosauria</taxon>
        <taxon>Saurischia</taxon>
        <taxon>Theropoda</taxon>
        <taxon>Coelurosauria</taxon>
        <taxon>Aves</taxon>
        <taxon>Neognathae</taxon>
        <taxon>Neoaves</taxon>
        <taxon>Telluraves</taxon>
        <taxon>Australaves</taxon>
        <taxon>Passeriformes</taxon>
        <taxon>Sylvioidea</taxon>
        <taxon>Hirundinidae</taxon>
        <taxon>Hirundo</taxon>
    </lineage>
</organism>
<feature type="compositionally biased region" description="Polar residues" evidence="1">
    <location>
        <begin position="16"/>
        <end position="30"/>
    </location>
</feature>
<proteinExistence type="predicted"/>